<gene>
    <name evidence="4" type="ORF">BKCO1_3000188</name>
</gene>
<organism evidence="4 5">
    <name type="scientific">Diplodia corticola</name>
    <dbReference type="NCBI Taxonomy" id="236234"/>
    <lineage>
        <taxon>Eukaryota</taxon>
        <taxon>Fungi</taxon>
        <taxon>Dikarya</taxon>
        <taxon>Ascomycota</taxon>
        <taxon>Pezizomycotina</taxon>
        <taxon>Dothideomycetes</taxon>
        <taxon>Dothideomycetes incertae sedis</taxon>
        <taxon>Botryosphaeriales</taxon>
        <taxon>Botryosphaeriaceae</taxon>
        <taxon>Diplodia</taxon>
    </lineage>
</organism>
<dbReference type="RefSeq" id="XP_020134462.1">
    <property type="nucleotide sequence ID" value="XM_020274083.1"/>
</dbReference>
<feature type="compositionally biased region" description="Low complexity" evidence="2">
    <location>
        <begin position="696"/>
        <end position="718"/>
    </location>
</feature>
<dbReference type="GeneID" id="31014344"/>
<feature type="compositionally biased region" description="Polar residues" evidence="2">
    <location>
        <begin position="358"/>
        <end position="381"/>
    </location>
</feature>
<feature type="compositionally biased region" description="Polar residues" evidence="2">
    <location>
        <begin position="15"/>
        <end position="54"/>
    </location>
</feature>
<evidence type="ECO:0000313" key="4">
    <source>
        <dbReference type="EMBL" id="OJD38851.1"/>
    </source>
</evidence>
<dbReference type="SMART" id="SM00066">
    <property type="entry name" value="GAL4"/>
    <property type="match status" value="1"/>
</dbReference>
<feature type="region of interest" description="Disordered" evidence="2">
    <location>
        <begin position="828"/>
        <end position="857"/>
    </location>
</feature>
<feature type="compositionally biased region" description="Low complexity" evidence="2">
    <location>
        <begin position="55"/>
        <end position="69"/>
    </location>
</feature>
<dbReference type="GO" id="GO:0008270">
    <property type="term" value="F:zinc ion binding"/>
    <property type="evidence" value="ECO:0007669"/>
    <property type="project" value="InterPro"/>
</dbReference>
<feature type="compositionally biased region" description="Low complexity" evidence="2">
    <location>
        <begin position="757"/>
        <end position="767"/>
    </location>
</feature>
<feature type="compositionally biased region" description="Basic residues" evidence="2">
    <location>
        <begin position="181"/>
        <end position="190"/>
    </location>
</feature>
<reference evidence="4 5" key="1">
    <citation type="submission" date="2016-10" db="EMBL/GenBank/DDBJ databases">
        <title>Proteomics and genomics reveal pathogen-plant mechanisms compatible with a hemibiotrophic lifestyle of Diplodia corticola.</title>
        <authorList>
            <person name="Fernandes I."/>
            <person name="De Jonge R."/>
            <person name="Van De Peer Y."/>
            <person name="Devreese B."/>
            <person name="Alves A."/>
            <person name="Esteves A.C."/>
        </authorList>
    </citation>
    <scope>NUCLEOTIDE SEQUENCE [LARGE SCALE GENOMIC DNA]</scope>
    <source>
        <strain evidence="4 5">CBS 112549</strain>
    </source>
</reference>
<evidence type="ECO:0000259" key="3">
    <source>
        <dbReference type="SMART" id="SM00066"/>
    </source>
</evidence>
<dbReference type="GO" id="GO:0000981">
    <property type="term" value="F:DNA-binding transcription factor activity, RNA polymerase II-specific"/>
    <property type="evidence" value="ECO:0007669"/>
    <property type="project" value="InterPro"/>
</dbReference>
<feature type="compositionally biased region" description="Low complexity" evidence="2">
    <location>
        <begin position="780"/>
        <end position="789"/>
    </location>
</feature>
<protein>
    <recommendedName>
        <fullName evidence="3">Zn(2)-C6 fungal-type domain-containing protein</fullName>
    </recommendedName>
</protein>
<dbReference type="OrthoDB" id="10691093at2759"/>
<proteinExistence type="predicted"/>
<feature type="region of interest" description="Disordered" evidence="2">
    <location>
        <begin position="650"/>
        <end position="789"/>
    </location>
</feature>
<feature type="compositionally biased region" description="Polar residues" evidence="2">
    <location>
        <begin position="70"/>
        <end position="87"/>
    </location>
</feature>
<comment type="caution">
    <text evidence="4">The sequence shown here is derived from an EMBL/GenBank/DDBJ whole genome shotgun (WGS) entry which is preliminary data.</text>
</comment>
<evidence type="ECO:0000313" key="5">
    <source>
        <dbReference type="Proteomes" id="UP000183809"/>
    </source>
</evidence>
<feature type="domain" description="Zn(2)-C6 fungal-type" evidence="3">
    <location>
        <begin position="122"/>
        <end position="168"/>
    </location>
</feature>
<feature type="compositionally biased region" description="Basic and acidic residues" evidence="2">
    <location>
        <begin position="574"/>
        <end position="596"/>
    </location>
</feature>
<feature type="region of interest" description="Disordered" evidence="2">
    <location>
        <begin position="1"/>
        <end position="119"/>
    </location>
</feature>
<dbReference type="InterPro" id="IPR001138">
    <property type="entry name" value="Zn2Cys6_DnaBD"/>
</dbReference>
<sequence>MDLQDKESVPGLTLLSGNPNIASDEQSSKQPGEQQQTSQANTSTLDVVSEQRPSTTATLATGSQTTPTTEQQSIANLTASNQQQMSKTPKPGLQASRRSETPVTTEPHDTNAASSDTDVERLALLRRCLRCKSVKKGCTGGKPCAGCVKANLSAEECETDVEYGNHQRRRKSKGKTGTTTKRAKSPKKKSGAAGRATDGISGAATPASDINTTRAAQTTTATHDTTARTERIMAEDSLQPSSAAAAASSSSPSSSPSPGARLGPDAWYAHLLTKPAGDTMSPAEPGSSDAVQAAQAPDTTVAQMTTQAQLLALDTTSAAGHDSSMGTPVPGTGPQPSAALLPFARQSAMGPVTAPPVMSSQSELRSPNSEANQVSAAPTSKTPRKRNTTNSPAPRAPKEKKTPASKKKAEETGDSAEKKTKTPRKRAKKADPKGSGPNNATPVQGSSLRNEIFPSDGSNKDGDDAASTGQHPSATQSLGGAGQSLASSIPGLQGTFIPGLQSAGSLPRNPYLDNIKLNTTIAPGGTDPSSPSGFASQQQQTSITFPSYPYTSTVPVDKLTVAPGTSTYELPPDASRHSSERDNSNVQDTEMREQSDRMINPPPGVSSNFKSYFDVDMESSSKDDETPSHFATPKRSADVSAAFADAVREHQMTTVQIQPTFPSDRDTFTPTSANRENSEVDSISNEAEHLPDAAPTQTTSEQERSSSASAAGGHQDSGTIQHKRPRAASLSIALNTTSKRPRIDSEPAAGTAVDPSNTANTAATPATHVDETNSHTDSGANTQAQAQSTQIAQTAQAKLLTQIVSLGDRILRSSPGLFPTTRHLPIPEQQQTQQQHQPPQQHHHAPNPNPTPTPLTPHELRAIAAYPPGVSTATYARLTPREAEAAEMERYLVWYAATFGSGNGGRDVGGATAAAAVEAAYDAPPPGHVWARLRLDVGMPAVWRVGMRPPPGAGGGNGDGEWPVGGRQG</sequence>
<dbReference type="Proteomes" id="UP000183809">
    <property type="component" value="Unassembled WGS sequence"/>
</dbReference>
<evidence type="ECO:0000256" key="2">
    <source>
        <dbReference type="SAM" id="MobiDB-lite"/>
    </source>
</evidence>
<feature type="compositionally biased region" description="Polar residues" evidence="2">
    <location>
        <begin position="668"/>
        <end position="685"/>
    </location>
</feature>
<feature type="compositionally biased region" description="Polar residues" evidence="2">
    <location>
        <begin position="436"/>
        <end position="449"/>
    </location>
</feature>
<feature type="compositionally biased region" description="Polar residues" evidence="2">
    <location>
        <begin position="516"/>
        <end position="541"/>
    </location>
</feature>
<feature type="compositionally biased region" description="Basic and acidic residues" evidence="2">
    <location>
        <begin position="396"/>
        <end position="420"/>
    </location>
</feature>
<keyword evidence="5" id="KW-1185">Reference proteome</keyword>
<feature type="compositionally biased region" description="Low complexity" evidence="2">
    <location>
        <begin position="212"/>
        <end position="224"/>
    </location>
</feature>
<keyword evidence="1" id="KW-0539">Nucleus</keyword>
<feature type="compositionally biased region" description="Low complexity" evidence="2">
    <location>
        <begin position="299"/>
        <end position="319"/>
    </location>
</feature>
<dbReference type="EMBL" id="MNUE01000003">
    <property type="protein sequence ID" value="OJD38851.1"/>
    <property type="molecule type" value="Genomic_DNA"/>
</dbReference>
<accession>A0A1J9S1N0</accession>
<name>A0A1J9S1N0_9PEZI</name>
<feature type="compositionally biased region" description="Polar residues" evidence="2">
    <location>
        <begin position="652"/>
        <end position="661"/>
    </location>
</feature>
<feature type="region of interest" description="Disordered" evidence="2">
    <location>
        <begin position="159"/>
        <end position="541"/>
    </location>
</feature>
<feature type="region of interest" description="Disordered" evidence="2">
    <location>
        <begin position="948"/>
        <end position="969"/>
    </location>
</feature>
<evidence type="ECO:0000256" key="1">
    <source>
        <dbReference type="ARBA" id="ARBA00023242"/>
    </source>
</evidence>
<feature type="compositionally biased region" description="Low complexity" evidence="2">
    <location>
        <begin position="240"/>
        <end position="258"/>
    </location>
</feature>
<feature type="compositionally biased region" description="Basic and acidic residues" evidence="2">
    <location>
        <begin position="225"/>
        <end position="234"/>
    </location>
</feature>
<dbReference type="AlphaFoldDB" id="A0A1J9S1N0"/>
<feature type="compositionally biased region" description="Low complexity" evidence="2">
    <location>
        <begin position="828"/>
        <end position="840"/>
    </location>
</feature>
<feature type="region of interest" description="Disordered" evidence="2">
    <location>
        <begin position="562"/>
        <end position="636"/>
    </location>
</feature>